<organism evidence="3 4">
    <name type="scientific">Calycina marina</name>
    <dbReference type="NCBI Taxonomy" id="1763456"/>
    <lineage>
        <taxon>Eukaryota</taxon>
        <taxon>Fungi</taxon>
        <taxon>Dikarya</taxon>
        <taxon>Ascomycota</taxon>
        <taxon>Pezizomycotina</taxon>
        <taxon>Leotiomycetes</taxon>
        <taxon>Helotiales</taxon>
        <taxon>Pezizellaceae</taxon>
        <taxon>Calycina</taxon>
    </lineage>
</organism>
<gene>
    <name evidence="3" type="ORF">BJ878DRAFT_548083</name>
</gene>
<feature type="chain" id="PRO_5040206587" evidence="2">
    <location>
        <begin position="25"/>
        <end position="370"/>
    </location>
</feature>
<evidence type="ECO:0000256" key="1">
    <source>
        <dbReference type="SAM" id="MobiDB-lite"/>
    </source>
</evidence>
<dbReference type="Proteomes" id="UP000887226">
    <property type="component" value="Unassembled WGS sequence"/>
</dbReference>
<reference evidence="3" key="1">
    <citation type="journal article" date="2021" name="IMA Fungus">
        <title>Genomic characterization of three marine fungi, including Emericellopsis atlantica sp. nov. with signatures of a generalist lifestyle and marine biomass degradation.</title>
        <authorList>
            <person name="Hagestad O.C."/>
            <person name="Hou L."/>
            <person name="Andersen J.H."/>
            <person name="Hansen E.H."/>
            <person name="Altermark B."/>
            <person name="Li C."/>
            <person name="Kuhnert E."/>
            <person name="Cox R.J."/>
            <person name="Crous P.W."/>
            <person name="Spatafora J.W."/>
            <person name="Lail K."/>
            <person name="Amirebrahimi M."/>
            <person name="Lipzen A."/>
            <person name="Pangilinan J."/>
            <person name="Andreopoulos W."/>
            <person name="Hayes R.D."/>
            <person name="Ng V."/>
            <person name="Grigoriev I.V."/>
            <person name="Jackson S.A."/>
            <person name="Sutton T.D.S."/>
            <person name="Dobson A.D.W."/>
            <person name="Rama T."/>
        </authorList>
    </citation>
    <scope>NUCLEOTIDE SEQUENCE</scope>
    <source>
        <strain evidence="3">TRa3180A</strain>
    </source>
</reference>
<evidence type="ECO:0000313" key="3">
    <source>
        <dbReference type="EMBL" id="KAG9245429.1"/>
    </source>
</evidence>
<feature type="signal peptide" evidence="2">
    <location>
        <begin position="1"/>
        <end position="24"/>
    </location>
</feature>
<dbReference type="OrthoDB" id="3538998at2759"/>
<comment type="caution">
    <text evidence="3">The sequence shown here is derived from an EMBL/GenBank/DDBJ whole genome shotgun (WGS) entry which is preliminary data.</text>
</comment>
<accession>A0A9P8CFR5</accession>
<feature type="region of interest" description="Disordered" evidence="1">
    <location>
        <begin position="288"/>
        <end position="340"/>
    </location>
</feature>
<feature type="compositionally biased region" description="Polar residues" evidence="1">
    <location>
        <begin position="330"/>
        <end position="340"/>
    </location>
</feature>
<keyword evidence="4" id="KW-1185">Reference proteome</keyword>
<evidence type="ECO:0000256" key="2">
    <source>
        <dbReference type="SAM" id="SignalP"/>
    </source>
</evidence>
<name>A0A9P8CFR5_9HELO</name>
<feature type="compositionally biased region" description="Low complexity" evidence="1">
    <location>
        <begin position="304"/>
        <end position="314"/>
    </location>
</feature>
<dbReference type="AlphaFoldDB" id="A0A9P8CFR5"/>
<evidence type="ECO:0000313" key="4">
    <source>
        <dbReference type="Proteomes" id="UP000887226"/>
    </source>
</evidence>
<proteinExistence type="predicted"/>
<keyword evidence="2" id="KW-0732">Signal</keyword>
<protein>
    <submittedName>
        <fullName evidence="3">Uncharacterized protein</fullName>
    </submittedName>
</protein>
<dbReference type="EMBL" id="MU253848">
    <property type="protein sequence ID" value="KAG9245429.1"/>
    <property type="molecule type" value="Genomic_DNA"/>
</dbReference>
<sequence>MLPIPTTICSILLKLLLVVTAVFAGTENYNPTGEGCVDARGFLSCYAEAVTLTAGCVAGCKETSTIATDTHDLCLAGCNGAQLAGNLACWVQSCWNQLHSCEHQLAVISYFDGNSLVQSDSLFPWFPPPSNAVDGACLLSEAGYNIPCQNVAGEGDIDKANECSCCEWSLPISNILNICPTQDLSILGVPHFITHIQSLIGASTDGCEILNTGDVNSCQNTYGYIFQGAQVYNPLSLPSGIPGTDPLTNNPGNAFTDFGVPAFTFNIFPGFTSTVTPVPFNSAASAVTGDVDSGSEIATPTDTASSEGGIAASGAGDGSKPGDTKPTAHGSVTNGGAVATTSKPASGEIRVVDCLVMICFLTIGVGFSFL</sequence>